<dbReference type="Proteomes" id="UP001151760">
    <property type="component" value="Unassembled WGS sequence"/>
</dbReference>
<sequence>MVVPSAGAKPWREKKEWRTTPCPMARVLAMAHHSMVRAKASRLWLTTPLNSGVIPNLVPNSIFLTFFSMARAYGTTTPSAI</sequence>
<dbReference type="EMBL" id="BQNB010016488">
    <property type="protein sequence ID" value="GJT52353.1"/>
    <property type="molecule type" value="Genomic_DNA"/>
</dbReference>
<gene>
    <name evidence="1" type="ORF">Tco_0978510</name>
</gene>
<keyword evidence="2" id="KW-1185">Reference proteome</keyword>
<protein>
    <submittedName>
        <fullName evidence="1">Uncharacterized protein</fullName>
    </submittedName>
</protein>
<accession>A0ABQ5EN51</accession>
<reference evidence="1" key="1">
    <citation type="journal article" date="2022" name="Int. J. Mol. Sci.">
        <title>Draft Genome of Tanacetum Coccineum: Genomic Comparison of Closely Related Tanacetum-Family Plants.</title>
        <authorList>
            <person name="Yamashiro T."/>
            <person name="Shiraishi A."/>
            <person name="Nakayama K."/>
            <person name="Satake H."/>
        </authorList>
    </citation>
    <scope>NUCLEOTIDE SEQUENCE</scope>
</reference>
<comment type="caution">
    <text evidence="1">The sequence shown here is derived from an EMBL/GenBank/DDBJ whole genome shotgun (WGS) entry which is preliminary data.</text>
</comment>
<organism evidence="1 2">
    <name type="scientific">Tanacetum coccineum</name>
    <dbReference type="NCBI Taxonomy" id="301880"/>
    <lineage>
        <taxon>Eukaryota</taxon>
        <taxon>Viridiplantae</taxon>
        <taxon>Streptophyta</taxon>
        <taxon>Embryophyta</taxon>
        <taxon>Tracheophyta</taxon>
        <taxon>Spermatophyta</taxon>
        <taxon>Magnoliopsida</taxon>
        <taxon>eudicotyledons</taxon>
        <taxon>Gunneridae</taxon>
        <taxon>Pentapetalae</taxon>
        <taxon>asterids</taxon>
        <taxon>campanulids</taxon>
        <taxon>Asterales</taxon>
        <taxon>Asteraceae</taxon>
        <taxon>Asteroideae</taxon>
        <taxon>Anthemideae</taxon>
        <taxon>Anthemidinae</taxon>
        <taxon>Tanacetum</taxon>
    </lineage>
</organism>
<reference evidence="1" key="2">
    <citation type="submission" date="2022-01" db="EMBL/GenBank/DDBJ databases">
        <authorList>
            <person name="Yamashiro T."/>
            <person name="Shiraishi A."/>
            <person name="Satake H."/>
            <person name="Nakayama K."/>
        </authorList>
    </citation>
    <scope>NUCLEOTIDE SEQUENCE</scope>
</reference>
<evidence type="ECO:0000313" key="1">
    <source>
        <dbReference type="EMBL" id="GJT52353.1"/>
    </source>
</evidence>
<proteinExistence type="predicted"/>
<evidence type="ECO:0000313" key="2">
    <source>
        <dbReference type="Proteomes" id="UP001151760"/>
    </source>
</evidence>
<name>A0ABQ5EN51_9ASTR</name>